<dbReference type="InterPro" id="IPR036412">
    <property type="entry name" value="HAD-like_sf"/>
</dbReference>
<dbReference type="Gene3D" id="1.10.150.240">
    <property type="entry name" value="Putative phosphatase, domain 2"/>
    <property type="match status" value="1"/>
</dbReference>
<dbReference type="STRING" id="1123357.SAMN02745244_01928"/>
<dbReference type="SFLD" id="SFLDG01129">
    <property type="entry name" value="C1.5:_HAD__Beta-PGM__Phosphata"/>
    <property type="match status" value="1"/>
</dbReference>
<dbReference type="Gene3D" id="3.40.50.1000">
    <property type="entry name" value="HAD superfamily/HAD-like"/>
    <property type="match status" value="1"/>
</dbReference>
<proteinExistence type="predicted"/>
<dbReference type="InterPro" id="IPR023198">
    <property type="entry name" value="PGP-like_dom2"/>
</dbReference>
<organism evidence="1 2">
    <name type="scientific">Tessaracoccus bendigoensis DSM 12906</name>
    <dbReference type="NCBI Taxonomy" id="1123357"/>
    <lineage>
        <taxon>Bacteria</taxon>
        <taxon>Bacillati</taxon>
        <taxon>Actinomycetota</taxon>
        <taxon>Actinomycetes</taxon>
        <taxon>Propionibacteriales</taxon>
        <taxon>Propionibacteriaceae</taxon>
        <taxon>Tessaracoccus</taxon>
    </lineage>
</organism>
<name>A0A1M6HA18_9ACTN</name>
<dbReference type="CDD" id="cd07505">
    <property type="entry name" value="HAD_BPGM-like"/>
    <property type="match status" value="1"/>
</dbReference>
<protein>
    <submittedName>
        <fullName evidence="1">Haloacid dehalogenase superfamily, subfamily IA, variant 3 with third motif having DD or ED</fullName>
    </submittedName>
</protein>
<evidence type="ECO:0000313" key="2">
    <source>
        <dbReference type="Proteomes" id="UP000184512"/>
    </source>
</evidence>
<dbReference type="OrthoDB" id="9797743at2"/>
<dbReference type="SUPFAM" id="SSF56784">
    <property type="entry name" value="HAD-like"/>
    <property type="match status" value="1"/>
</dbReference>
<dbReference type="NCBIfam" id="TIGR01509">
    <property type="entry name" value="HAD-SF-IA-v3"/>
    <property type="match status" value="1"/>
</dbReference>
<dbReference type="Proteomes" id="UP000184512">
    <property type="component" value="Unassembled WGS sequence"/>
</dbReference>
<dbReference type="EMBL" id="FQZG01000031">
    <property type="protein sequence ID" value="SHJ19080.1"/>
    <property type="molecule type" value="Genomic_DNA"/>
</dbReference>
<dbReference type="Pfam" id="PF00702">
    <property type="entry name" value="Hydrolase"/>
    <property type="match status" value="1"/>
</dbReference>
<dbReference type="InterPro" id="IPR006439">
    <property type="entry name" value="HAD-SF_hydro_IA"/>
</dbReference>
<gene>
    <name evidence="1" type="ORF">SAMN02745244_01928</name>
</gene>
<keyword evidence="2" id="KW-1185">Reference proteome</keyword>
<dbReference type="SFLD" id="SFLDS00003">
    <property type="entry name" value="Haloacid_Dehalogenase"/>
    <property type="match status" value="1"/>
</dbReference>
<dbReference type="PANTHER" id="PTHR18901:SF38">
    <property type="entry name" value="PSEUDOURIDINE-5'-PHOSPHATASE"/>
    <property type="match status" value="1"/>
</dbReference>
<accession>A0A1M6HA18</accession>
<dbReference type="InterPro" id="IPR023214">
    <property type="entry name" value="HAD_sf"/>
</dbReference>
<dbReference type="AlphaFoldDB" id="A0A1M6HA18"/>
<dbReference type="RefSeq" id="WP_073187575.1">
    <property type="nucleotide sequence ID" value="NZ_FQZG01000031.1"/>
</dbReference>
<reference evidence="1 2" key="1">
    <citation type="submission" date="2016-11" db="EMBL/GenBank/DDBJ databases">
        <authorList>
            <person name="Jaros S."/>
            <person name="Januszkiewicz K."/>
            <person name="Wedrychowicz H."/>
        </authorList>
    </citation>
    <scope>NUCLEOTIDE SEQUENCE [LARGE SCALE GENOMIC DNA]</scope>
    <source>
        <strain evidence="1 2">DSM 12906</strain>
    </source>
</reference>
<evidence type="ECO:0000313" key="1">
    <source>
        <dbReference type="EMBL" id="SHJ19080.1"/>
    </source>
</evidence>
<dbReference type="PANTHER" id="PTHR18901">
    <property type="entry name" value="2-DEOXYGLUCOSE-6-PHOSPHATE PHOSPHATASE 2"/>
    <property type="match status" value="1"/>
</dbReference>
<sequence>MPAIVFDLDGTLVDTESQWDVVRRALAREAGIPWPEGATQAMMGMSTPEWGAYLAEVVGFPYGPEESARRTIAGMVEHYREGVALLPGALDAVHRMAERYPLAIASSSPRLLIDTFLDVMGLTDVIRVSVSTEEVERGKPAPDGFLRACDLLGVAPTAAVAVEDSTNGIASALAAGMAVVVVPPHFHPPSAEVLSLTTVIDSLDDLTHELVDGITPAAT</sequence>